<keyword evidence="1" id="KW-0175">Coiled coil</keyword>
<feature type="region of interest" description="Disordered" evidence="2">
    <location>
        <begin position="500"/>
        <end position="522"/>
    </location>
</feature>
<evidence type="ECO:0000313" key="3">
    <source>
        <dbReference type="EMBL" id="KAJ7210430.1"/>
    </source>
</evidence>
<feature type="coiled-coil region" evidence="1">
    <location>
        <begin position="1496"/>
        <end position="1523"/>
    </location>
</feature>
<organism evidence="3 4">
    <name type="scientific">Mycena pura</name>
    <dbReference type="NCBI Taxonomy" id="153505"/>
    <lineage>
        <taxon>Eukaryota</taxon>
        <taxon>Fungi</taxon>
        <taxon>Dikarya</taxon>
        <taxon>Basidiomycota</taxon>
        <taxon>Agaricomycotina</taxon>
        <taxon>Agaricomycetes</taxon>
        <taxon>Agaricomycetidae</taxon>
        <taxon>Agaricales</taxon>
        <taxon>Marasmiineae</taxon>
        <taxon>Mycenaceae</taxon>
        <taxon>Mycena</taxon>
    </lineage>
</organism>
<name>A0AAD6VLL8_9AGAR</name>
<keyword evidence="4" id="KW-1185">Reference proteome</keyword>
<dbReference type="EMBL" id="JARJCW010000028">
    <property type="protein sequence ID" value="KAJ7210430.1"/>
    <property type="molecule type" value="Genomic_DNA"/>
</dbReference>
<evidence type="ECO:0008006" key="5">
    <source>
        <dbReference type="Google" id="ProtNLM"/>
    </source>
</evidence>
<feature type="compositionally biased region" description="Polar residues" evidence="2">
    <location>
        <begin position="1374"/>
        <end position="1388"/>
    </location>
</feature>
<feature type="compositionally biased region" description="Polar residues" evidence="2">
    <location>
        <begin position="1294"/>
        <end position="1305"/>
    </location>
</feature>
<sequence length="1524" mass="170599">MRRLFHWHPRSKSQSTSDLKSDPQHADPAPLPELDGAAGSAIRTSQGETMGTVSASASDGPEQPGSRANTSATEDLRNPDSETQFVDQNSKVHGVLGDPVQVPSRTQFQRDQQVEDGVTRSRRAGSTLRAIAENEGVQEIGKAIFKGVPALMTILEIMSKAHPFAQLAFEPFKWAYNQELRRRDNETTSRLALFESIKNVMLISVEMKDLMASDDQEQNPSPASNPVASQLVAVGLRMKEDIYGCYAALDAMQKQSLFVRFCNSVEWGKQLQLYKDNFKTRQTELMVALTLYTARNIHNVPVHMIQEEFFKGPIVVKTLHDREIEAFYRARGGADEVFKDELKCKELLKLQNELTGTHNIHILATGANKQKGVGATDSEKTGQSKGLKENPDDREAIIKLRKEKQNDVPTVIQENMQSFRKYWDLTLNRLSDDINQNTHREANRIIGSMIGRWHLRIEDKIMRHVWRDQGWRGNAKTRNLILALRDYLVERAKGTALVSVDPDDSAHAPSPTPSLRGDDPNLPDSDIENWMVVNYLGARQLRYLQQALDPDTSGFSTINEVNSFTQSCPPGWSTSRWISYWAVGWQIFATRYCSEIDRIFTQMVLIRAKVGIAMPGNKIYVNDYIQRTWPLVTTLTSGLERFDGSDWLAEQFQNYIDAEETKLQSGLKAIHYRIDSMDIVNELLAGSLIERSIFMLLATVMRHHLKKMHACLKKELNKAELAEDTETVMYVVDVAWSRYCGLAETYRHQQVVDMDRNFEWFSCGLVEYHEWKAWSNDAYYKSNEVFVHSGGSNITQVDETELEKILRYPAVLSTPQAVPSPVDTNPSESYTGLQVVISGIWFGFHYWMKPEIPYSAMVRMTLKVSPTIDDKTTFTFSGEINENGVENNLARVEGRLVTAAAPGSQDLETIQVDFMAMCSYGTYNYSGALNVEHEVLSGTLRDANADSGTLQDANAETPSFFFKKTPRVEIMCYRPLHTRLTPPELWSFARNAVIGTLRRQKPSRKYLVARFKTIRRIMEILASTGRPNPQQEEGEFNRLIKGFTVDEWREIIWLLNWYDRVGDLNPGAWCSSCHAYLKRSRIVCLDCKPKNNTVDFDNKEECITTSTVVDTDNLLVPNHPTHLLLKTREYVLPNDFPAFQRRARQCAIIAAEEFRTVPSKAGPAQEGMVSAPSGRTYAQVPAPGTLASKNGVKLSVVNTVETSLAPPERTDAQVPAPDTFSSENDGKPSVVNTGSAQETSLVPPERTDAQVPVPDTLESSAGGDSSENDDGKPSVMNTVSDLEASLVPPGRTDAQLSAPDTLSSENDGKPSVVNTVSAPETSLAPPERTDTQVPAPDTLESSAGEDSGENDDSKPSVMNTVSDPEASLVPPERTNAQLSAPDTFSSENNGKPSVMECLICNEPLSTPCWYCMNCPEDAAFICLSCETKIDDLLPWEFHKRYREEGKQTGKHNVFHLLLRFNNSTPPVLGENNAVPHVSTQEEEMDRRLHALEQRLLGRLDDDKVQLEARLAKIEAHLQALVAAL</sequence>
<gene>
    <name evidence="3" type="ORF">GGX14DRAFT_450689</name>
</gene>
<comment type="caution">
    <text evidence="3">The sequence shown here is derived from an EMBL/GenBank/DDBJ whole genome shotgun (WGS) entry which is preliminary data.</text>
</comment>
<feature type="region of interest" description="Disordered" evidence="2">
    <location>
        <begin position="1"/>
        <end position="81"/>
    </location>
</feature>
<feature type="region of interest" description="Disordered" evidence="2">
    <location>
        <begin position="1159"/>
        <end position="1185"/>
    </location>
</feature>
<accession>A0AAD6VLL8</accession>
<evidence type="ECO:0000313" key="4">
    <source>
        <dbReference type="Proteomes" id="UP001219525"/>
    </source>
</evidence>
<evidence type="ECO:0000256" key="1">
    <source>
        <dbReference type="SAM" id="Coils"/>
    </source>
</evidence>
<feature type="compositionally biased region" description="Basic and acidic residues" evidence="2">
    <location>
        <begin position="377"/>
        <end position="392"/>
    </location>
</feature>
<protein>
    <recommendedName>
        <fullName evidence="5">ZZ-type domain-containing protein</fullName>
    </recommendedName>
</protein>
<feature type="region of interest" description="Disordered" evidence="2">
    <location>
        <begin position="369"/>
        <end position="392"/>
    </location>
</feature>
<feature type="region of interest" description="Disordered" evidence="2">
    <location>
        <begin position="1202"/>
        <end position="1388"/>
    </location>
</feature>
<dbReference type="Proteomes" id="UP001219525">
    <property type="component" value="Unassembled WGS sequence"/>
</dbReference>
<reference evidence="3" key="1">
    <citation type="submission" date="2023-03" db="EMBL/GenBank/DDBJ databases">
        <title>Massive genome expansion in bonnet fungi (Mycena s.s.) driven by repeated elements and novel gene families across ecological guilds.</title>
        <authorList>
            <consortium name="Lawrence Berkeley National Laboratory"/>
            <person name="Harder C.B."/>
            <person name="Miyauchi S."/>
            <person name="Viragh M."/>
            <person name="Kuo A."/>
            <person name="Thoen E."/>
            <person name="Andreopoulos B."/>
            <person name="Lu D."/>
            <person name="Skrede I."/>
            <person name="Drula E."/>
            <person name="Henrissat B."/>
            <person name="Morin E."/>
            <person name="Kohler A."/>
            <person name="Barry K."/>
            <person name="LaButti K."/>
            <person name="Morin E."/>
            <person name="Salamov A."/>
            <person name="Lipzen A."/>
            <person name="Mereny Z."/>
            <person name="Hegedus B."/>
            <person name="Baldrian P."/>
            <person name="Stursova M."/>
            <person name="Weitz H."/>
            <person name="Taylor A."/>
            <person name="Grigoriev I.V."/>
            <person name="Nagy L.G."/>
            <person name="Martin F."/>
            <person name="Kauserud H."/>
        </authorList>
    </citation>
    <scope>NUCLEOTIDE SEQUENCE</scope>
    <source>
        <strain evidence="3">9144</strain>
    </source>
</reference>
<proteinExistence type="predicted"/>
<feature type="compositionally biased region" description="Polar residues" evidence="2">
    <location>
        <begin position="42"/>
        <end position="57"/>
    </location>
</feature>
<evidence type="ECO:0000256" key="2">
    <source>
        <dbReference type="SAM" id="MobiDB-lite"/>
    </source>
</evidence>
<feature type="compositionally biased region" description="Polar residues" evidence="2">
    <location>
        <begin position="1230"/>
        <end position="1240"/>
    </location>
</feature>
<feature type="compositionally biased region" description="Basic residues" evidence="2">
    <location>
        <begin position="1"/>
        <end position="11"/>
    </location>
</feature>